<organism evidence="4 5">
    <name type="scientific">Chitinophaga solisilvae</name>
    <dbReference type="NCBI Taxonomy" id="1233460"/>
    <lineage>
        <taxon>Bacteria</taxon>
        <taxon>Pseudomonadati</taxon>
        <taxon>Bacteroidota</taxon>
        <taxon>Chitinophagia</taxon>
        <taxon>Chitinophagales</taxon>
        <taxon>Chitinophagaceae</taxon>
        <taxon>Chitinophaga</taxon>
    </lineage>
</organism>
<dbReference type="InterPro" id="IPR018060">
    <property type="entry name" value="HTH_AraC"/>
</dbReference>
<accession>A0A3S1CXL1</accession>
<dbReference type="InterPro" id="IPR046532">
    <property type="entry name" value="DUF6597"/>
</dbReference>
<keyword evidence="1" id="KW-0805">Transcription regulation</keyword>
<dbReference type="GO" id="GO:0043565">
    <property type="term" value="F:sequence-specific DNA binding"/>
    <property type="evidence" value="ECO:0007669"/>
    <property type="project" value="InterPro"/>
</dbReference>
<comment type="caution">
    <text evidence="4">The sequence shown here is derived from an EMBL/GenBank/DDBJ whole genome shotgun (WGS) entry which is preliminary data.</text>
</comment>
<dbReference type="Gene3D" id="1.10.10.60">
    <property type="entry name" value="Homeodomain-like"/>
    <property type="match status" value="1"/>
</dbReference>
<dbReference type="Pfam" id="PF20240">
    <property type="entry name" value="DUF6597"/>
    <property type="match status" value="1"/>
</dbReference>
<evidence type="ECO:0000313" key="5">
    <source>
        <dbReference type="Proteomes" id="UP000281028"/>
    </source>
</evidence>
<dbReference type="PANTHER" id="PTHR46796">
    <property type="entry name" value="HTH-TYPE TRANSCRIPTIONAL ACTIVATOR RHAS-RELATED"/>
    <property type="match status" value="1"/>
</dbReference>
<dbReference type="InterPro" id="IPR009057">
    <property type="entry name" value="Homeodomain-like_sf"/>
</dbReference>
<dbReference type="PANTHER" id="PTHR46796:SF13">
    <property type="entry name" value="HTH-TYPE TRANSCRIPTIONAL ACTIVATOR RHAS"/>
    <property type="match status" value="1"/>
</dbReference>
<keyword evidence="5" id="KW-1185">Reference proteome</keyword>
<dbReference type="PROSITE" id="PS01124">
    <property type="entry name" value="HTH_ARAC_FAMILY_2"/>
    <property type="match status" value="1"/>
</dbReference>
<reference evidence="4" key="1">
    <citation type="submission" date="2020-05" db="EMBL/GenBank/DDBJ databases">
        <title>Chitinophaga laudate sp. nov., isolated from a tropical peat swamp.</title>
        <authorList>
            <person name="Goh C.B.S."/>
            <person name="Lee M.S."/>
            <person name="Parimannan S."/>
            <person name="Pasbakhsh P."/>
            <person name="Yule C.M."/>
            <person name="Rajandas H."/>
            <person name="Loke S."/>
            <person name="Croft L."/>
            <person name="Tan J.B.L."/>
        </authorList>
    </citation>
    <scope>NUCLEOTIDE SEQUENCE</scope>
    <source>
        <strain evidence="4">Mgbs1</strain>
    </source>
</reference>
<evidence type="ECO:0000313" key="4">
    <source>
        <dbReference type="EMBL" id="NSL86799.1"/>
    </source>
</evidence>
<protein>
    <submittedName>
        <fullName evidence="4">Helix-turn-helix transcriptional regulator</fullName>
    </submittedName>
</protein>
<dbReference type="SUPFAM" id="SSF46689">
    <property type="entry name" value="Homeodomain-like"/>
    <property type="match status" value="1"/>
</dbReference>
<dbReference type="AlphaFoldDB" id="A0A3S1CXL1"/>
<dbReference type="InterPro" id="IPR050204">
    <property type="entry name" value="AraC_XylS_family_regulators"/>
</dbReference>
<gene>
    <name evidence="4" type="ORF">ECE50_008155</name>
</gene>
<dbReference type="GO" id="GO:0003700">
    <property type="term" value="F:DNA-binding transcription factor activity"/>
    <property type="evidence" value="ECO:0007669"/>
    <property type="project" value="InterPro"/>
</dbReference>
<dbReference type="OrthoDB" id="655946at2"/>
<evidence type="ECO:0000256" key="2">
    <source>
        <dbReference type="ARBA" id="ARBA00023125"/>
    </source>
</evidence>
<name>A0A3S1CXL1_9BACT</name>
<keyword evidence="3" id="KW-0804">Transcription</keyword>
<proteinExistence type="predicted"/>
<evidence type="ECO:0000256" key="1">
    <source>
        <dbReference type="ARBA" id="ARBA00023015"/>
    </source>
</evidence>
<dbReference type="Proteomes" id="UP000281028">
    <property type="component" value="Unassembled WGS sequence"/>
</dbReference>
<dbReference type="EMBL" id="RIAR02000001">
    <property type="protein sequence ID" value="NSL86799.1"/>
    <property type="molecule type" value="Genomic_DNA"/>
</dbReference>
<evidence type="ECO:0000256" key="3">
    <source>
        <dbReference type="ARBA" id="ARBA00023163"/>
    </source>
</evidence>
<sequence length="274" mass="31315">MNYQEIQPGALLQPYVQHYYLFESAEQLEMDDIVLPGGHLEIIFNLGDATWKTAPDKVFKDTAKIELWGQITTPLAVRTIGSNNKMLGIKFYPHTAARFLQLDIFELNNQVNDTTAILGKDIQELHQQLLEAASLQQQITLIEKYLAARLDQVKAKPQQMALVGNILQQLKTTSGTADTSIEHIARQHNLSTRYLHKLFMQYTGATPKYFDRLHRFRQSLSLIQQQELSLTEIGYEAGYFDQSHFIREFKSFTGLAPHSYAAKSSPLQETIDLR</sequence>
<dbReference type="SMART" id="SM00342">
    <property type="entry name" value="HTH_ARAC"/>
    <property type="match status" value="1"/>
</dbReference>
<dbReference type="Pfam" id="PF12833">
    <property type="entry name" value="HTH_18"/>
    <property type="match status" value="1"/>
</dbReference>
<keyword evidence="2" id="KW-0238">DNA-binding</keyword>